<gene>
    <name evidence="2" type="ORF">GT348_03920</name>
</gene>
<proteinExistence type="predicted"/>
<reference evidence="2 3" key="1">
    <citation type="submission" date="2020-01" db="EMBL/GenBank/DDBJ databases">
        <title>Genome sequencing of strain KACC 21507.</title>
        <authorList>
            <person name="Heo J."/>
            <person name="Kim S.-J."/>
            <person name="Kim J.-S."/>
            <person name="Hong S.-B."/>
            <person name="Kwon S.-W."/>
        </authorList>
    </citation>
    <scope>NUCLEOTIDE SEQUENCE [LARGE SCALE GENOMIC DNA]</scope>
    <source>
        <strain evidence="2 3">KACC 21507</strain>
    </source>
</reference>
<feature type="compositionally biased region" description="Polar residues" evidence="1">
    <location>
        <begin position="167"/>
        <end position="179"/>
    </location>
</feature>
<organism evidence="2 3">
    <name type="scientific">Aristophania vespae</name>
    <dbReference type="NCBI Taxonomy" id="2697033"/>
    <lineage>
        <taxon>Bacteria</taxon>
        <taxon>Pseudomonadati</taxon>
        <taxon>Pseudomonadota</taxon>
        <taxon>Alphaproteobacteria</taxon>
        <taxon>Acetobacterales</taxon>
        <taxon>Acetobacteraceae</taxon>
        <taxon>Aristophania</taxon>
    </lineage>
</organism>
<dbReference type="EMBL" id="CP047652">
    <property type="protein sequence ID" value="QHI95526.1"/>
    <property type="molecule type" value="Genomic_DNA"/>
</dbReference>
<dbReference type="RefSeq" id="WP_160618603.1">
    <property type="nucleotide sequence ID" value="NZ_CP047652.1"/>
</dbReference>
<evidence type="ECO:0008006" key="4">
    <source>
        <dbReference type="Google" id="ProtNLM"/>
    </source>
</evidence>
<dbReference type="AlphaFoldDB" id="A0A6P1NAV2"/>
<accession>A0A6P1NAV2</accession>
<evidence type="ECO:0000256" key="1">
    <source>
        <dbReference type="SAM" id="MobiDB-lite"/>
    </source>
</evidence>
<evidence type="ECO:0000313" key="2">
    <source>
        <dbReference type="EMBL" id="QHI95526.1"/>
    </source>
</evidence>
<name>A0A6P1NAV2_9PROT</name>
<dbReference type="KEGG" id="bomb:GT348_03920"/>
<protein>
    <recommendedName>
        <fullName evidence="4">Lipoprotein</fullName>
    </recommendedName>
</protein>
<evidence type="ECO:0000313" key="3">
    <source>
        <dbReference type="Proteomes" id="UP000463975"/>
    </source>
</evidence>
<sequence length="211" mass="23270">MHRLMKKYALLGTIPFTLVGCGYFDSREAHRAQFEMVGMTGYDLQACAGTPNSSKKLNDSTEIWQYEISRTVPVPQDSTLIPIGGIIQLYQTFMGGAGSSCRMIVRMDHDRVSEIHYSGNNDEYIGTDGICSMITRGCARQRESTMHVAPGIWPLGPISAFHAARTPPQSTTATYSDQSGKYVPYLDDDQTKPVIRPAPPPETKTDTQSAK</sequence>
<dbReference type="Proteomes" id="UP000463975">
    <property type="component" value="Chromosome"/>
</dbReference>
<feature type="region of interest" description="Disordered" evidence="1">
    <location>
        <begin position="166"/>
        <end position="211"/>
    </location>
</feature>
<dbReference type="PROSITE" id="PS51257">
    <property type="entry name" value="PROKAR_LIPOPROTEIN"/>
    <property type="match status" value="1"/>
</dbReference>
<keyword evidence="3" id="KW-1185">Reference proteome</keyword>